<dbReference type="PANTHER" id="PTHR38782:SF1">
    <property type="entry name" value="SIGMA-E FACTOR REGULATORY PROTEIN RSEB"/>
    <property type="match status" value="1"/>
</dbReference>
<evidence type="ECO:0000256" key="3">
    <source>
        <dbReference type="ARBA" id="ARBA00022729"/>
    </source>
</evidence>
<feature type="compositionally biased region" description="Polar residues" evidence="5">
    <location>
        <begin position="18"/>
        <end position="30"/>
    </location>
</feature>
<keyword evidence="4" id="KW-0574">Periplasm</keyword>
<feature type="chain" id="PRO_5037102875" evidence="6">
    <location>
        <begin position="16"/>
        <end position="359"/>
    </location>
</feature>
<keyword evidence="10" id="KW-1185">Reference proteome</keyword>
<accession>A0A918JKU7</accession>
<comment type="subcellular location">
    <subcellularLocation>
        <location evidence="1">Periplasm</location>
    </subcellularLocation>
</comment>
<dbReference type="Gene3D" id="3.30.200.100">
    <property type="entry name" value="MucB/RseB, C-terminal domain"/>
    <property type="match status" value="1"/>
</dbReference>
<comment type="similarity">
    <text evidence="2">Belongs to the RseB family.</text>
</comment>
<evidence type="ECO:0000256" key="6">
    <source>
        <dbReference type="SAM" id="SignalP"/>
    </source>
</evidence>
<organism evidence="9 10">
    <name type="scientific">Alteromonas halophila</name>
    <dbReference type="NCBI Taxonomy" id="516698"/>
    <lineage>
        <taxon>Bacteria</taxon>
        <taxon>Pseudomonadati</taxon>
        <taxon>Pseudomonadota</taxon>
        <taxon>Gammaproteobacteria</taxon>
        <taxon>Alteromonadales</taxon>
        <taxon>Alteromonadaceae</taxon>
        <taxon>Alteromonas/Salinimonas group</taxon>
        <taxon>Alteromonas</taxon>
    </lineage>
</organism>
<dbReference type="InterPro" id="IPR033436">
    <property type="entry name" value="MucB/RseB_C"/>
</dbReference>
<protein>
    <submittedName>
        <fullName evidence="9">Sigma-E factor regulatory protein RseB</fullName>
    </submittedName>
</protein>
<dbReference type="Gene3D" id="2.50.20.10">
    <property type="entry name" value="Lipoprotein localisation LolA/LolB/LppX"/>
    <property type="match status" value="1"/>
</dbReference>
<comment type="caution">
    <text evidence="9">The sequence shown here is derived from an EMBL/GenBank/DDBJ whole genome shotgun (WGS) entry which is preliminary data.</text>
</comment>
<feature type="domain" description="MucB/RseB N-terminal" evidence="7">
    <location>
        <begin position="65"/>
        <end position="247"/>
    </location>
</feature>
<evidence type="ECO:0000256" key="1">
    <source>
        <dbReference type="ARBA" id="ARBA00004418"/>
    </source>
</evidence>
<dbReference type="GO" id="GO:0030288">
    <property type="term" value="C:outer membrane-bounded periplasmic space"/>
    <property type="evidence" value="ECO:0007669"/>
    <property type="project" value="TreeGrafter"/>
</dbReference>
<evidence type="ECO:0000259" key="8">
    <source>
        <dbReference type="Pfam" id="PF17188"/>
    </source>
</evidence>
<dbReference type="Pfam" id="PF17188">
    <property type="entry name" value="MucB_RseB_C"/>
    <property type="match status" value="1"/>
</dbReference>
<dbReference type="InterPro" id="IPR033434">
    <property type="entry name" value="MucB/RseB_N"/>
</dbReference>
<dbReference type="PANTHER" id="PTHR38782">
    <property type="match status" value="1"/>
</dbReference>
<feature type="compositionally biased region" description="Polar residues" evidence="5">
    <location>
        <begin position="52"/>
        <end position="63"/>
    </location>
</feature>
<dbReference type="GO" id="GO:0045152">
    <property type="term" value="F:antisigma factor binding"/>
    <property type="evidence" value="ECO:0007669"/>
    <property type="project" value="TreeGrafter"/>
</dbReference>
<dbReference type="Proteomes" id="UP000631300">
    <property type="component" value="Unassembled WGS sequence"/>
</dbReference>
<dbReference type="InterPro" id="IPR038484">
    <property type="entry name" value="MucB/RseB_C_sf"/>
</dbReference>
<dbReference type="EMBL" id="BMXP01000004">
    <property type="protein sequence ID" value="GGW86000.1"/>
    <property type="molecule type" value="Genomic_DNA"/>
</dbReference>
<sequence length="359" mass="39708">MIVSCAILMSSSAFAQQVVTGDTPEQQPQTAEPDRAFSDTATDDQPAAIPEASSQTTDTRESLSTQQWLARLATVSQTRNFQVSFVQSRPSGEAIPYLWRHAHLADGSTMEQLNLQNGPGRELIRVGDVVSVFEPDVPPYSLRAGHISGPIPSELLYQPLQLKDAYEFVSVGRARVAGRSAQQIRIVSRDNSRFSYQLWLDEQTGMLLKLNMLDLQGKLLEQIQVTSLTIMDKPHEYFSRINPSSLPKPMAMSPRQPRAHGWEVSYLPNGMDEVRRDIRRLSLTGQVVEYKMFSDGLVDVSVYVQPANEAIGSDLILRHDLNTFLTLTDGKVQVTVVGKVPLKTANAIATSLTSKNGNP</sequence>
<reference evidence="9" key="1">
    <citation type="journal article" date="2014" name="Int. J. Syst. Evol. Microbiol.">
        <title>Complete genome sequence of Corynebacterium casei LMG S-19264T (=DSM 44701T), isolated from a smear-ripened cheese.</title>
        <authorList>
            <consortium name="US DOE Joint Genome Institute (JGI-PGF)"/>
            <person name="Walter F."/>
            <person name="Albersmeier A."/>
            <person name="Kalinowski J."/>
            <person name="Ruckert C."/>
        </authorList>
    </citation>
    <scope>NUCLEOTIDE SEQUENCE</scope>
    <source>
        <strain evidence="9">KCTC 22164</strain>
    </source>
</reference>
<evidence type="ECO:0000256" key="2">
    <source>
        <dbReference type="ARBA" id="ARBA00008150"/>
    </source>
</evidence>
<evidence type="ECO:0000256" key="5">
    <source>
        <dbReference type="SAM" id="MobiDB-lite"/>
    </source>
</evidence>
<dbReference type="CDD" id="cd16327">
    <property type="entry name" value="RseB"/>
    <property type="match status" value="1"/>
</dbReference>
<gene>
    <name evidence="9" type="primary">rseB</name>
    <name evidence="9" type="ORF">GCM10007391_19530</name>
</gene>
<evidence type="ECO:0000256" key="4">
    <source>
        <dbReference type="ARBA" id="ARBA00022764"/>
    </source>
</evidence>
<proteinExistence type="inferred from homology"/>
<dbReference type="Pfam" id="PF03888">
    <property type="entry name" value="MucB_RseB"/>
    <property type="match status" value="1"/>
</dbReference>
<dbReference type="InterPro" id="IPR005588">
    <property type="entry name" value="MucB_RseB"/>
</dbReference>
<dbReference type="PIRSF" id="PIRSF005427">
    <property type="entry name" value="RseB"/>
    <property type="match status" value="1"/>
</dbReference>
<evidence type="ECO:0000259" key="7">
    <source>
        <dbReference type="Pfam" id="PF03888"/>
    </source>
</evidence>
<keyword evidence="3 6" id="KW-0732">Signal</keyword>
<dbReference type="GO" id="GO:0032885">
    <property type="term" value="P:regulation of polysaccharide biosynthetic process"/>
    <property type="evidence" value="ECO:0007669"/>
    <property type="project" value="TreeGrafter"/>
</dbReference>
<dbReference type="AlphaFoldDB" id="A0A918JKU7"/>
<feature type="region of interest" description="Disordered" evidence="5">
    <location>
        <begin position="18"/>
        <end position="63"/>
    </location>
</feature>
<reference evidence="9" key="2">
    <citation type="submission" date="2020-09" db="EMBL/GenBank/DDBJ databases">
        <authorList>
            <person name="Sun Q."/>
            <person name="Kim S."/>
        </authorList>
    </citation>
    <scope>NUCLEOTIDE SEQUENCE</scope>
    <source>
        <strain evidence="9">KCTC 22164</strain>
    </source>
</reference>
<evidence type="ECO:0000313" key="10">
    <source>
        <dbReference type="Proteomes" id="UP000631300"/>
    </source>
</evidence>
<feature type="signal peptide" evidence="6">
    <location>
        <begin position="1"/>
        <end position="15"/>
    </location>
</feature>
<feature type="domain" description="MucB/RseB C-terminal" evidence="8">
    <location>
        <begin position="258"/>
        <end position="352"/>
    </location>
</feature>
<name>A0A918JKU7_9ALTE</name>
<evidence type="ECO:0000313" key="9">
    <source>
        <dbReference type="EMBL" id="GGW86000.1"/>
    </source>
</evidence>